<sequence>MSQLSTRLLSLDVFRGATVAAMILVNNPGDWGHIYPPLEHSVWHGCTFADLIFPSFLFMVGVSIVYAMESRKADPANHPKILSTALRRTLVLIALSLVTQLLFHPGLATLRLPGVLQRIALVFFICTVLYLKTSQKTRDWLIAILLIGYYLLLSYTPVPGQGAPDINAEDKNIGAWLDRLIFTPDHLWVFSKTWDPEGLLGTLPAIVTGLIGIRAGTWLKRKDRDDSTKVSWLFTLGFVAIVIGLIWGLFFPINKALWTSSFVLYTGGFGLMVLAACYWLIDVHGHKRITGFFVPFGVNAITAYMLSMYIPHYLNKLTFGTANKTLYDVLFKGWLTPVNASLGMAVFWVLVVWLVMWVLYRKKIIIKV</sequence>
<feature type="transmembrane region" description="Helical" evidence="1">
    <location>
        <begin position="262"/>
        <end position="281"/>
    </location>
</feature>
<comment type="caution">
    <text evidence="3">The sequence shown here is derived from an EMBL/GenBank/DDBJ whole genome shotgun (WGS) entry which is preliminary data.</text>
</comment>
<evidence type="ECO:0000313" key="3">
    <source>
        <dbReference type="EMBL" id="RVU02116.1"/>
    </source>
</evidence>
<dbReference type="Pfam" id="PF07786">
    <property type="entry name" value="HGSNAT_cat"/>
    <property type="match status" value="1"/>
</dbReference>
<evidence type="ECO:0000313" key="4">
    <source>
        <dbReference type="Proteomes" id="UP000282759"/>
    </source>
</evidence>
<keyword evidence="1" id="KW-1133">Transmembrane helix</keyword>
<dbReference type="OrthoDB" id="9788724at2"/>
<feature type="transmembrane region" description="Helical" evidence="1">
    <location>
        <begin position="293"/>
        <end position="314"/>
    </location>
</feature>
<reference evidence="3 4" key="1">
    <citation type="submission" date="2019-01" db="EMBL/GenBank/DDBJ databases">
        <authorList>
            <person name="Chen W.-M."/>
        </authorList>
    </citation>
    <scope>NUCLEOTIDE SEQUENCE [LARGE SCALE GENOMIC DNA]</scope>
    <source>
        <strain evidence="3 4">YBJ-36</strain>
    </source>
</reference>
<feature type="transmembrane region" description="Helical" evidence="1">
    <location>
        <begin position="334"/>
        <end position="360"/>
    </location>
</feature>
<dbReference type="AlphaFoldDB" id="A0A437MWX4"/>
<dbReference type="PANTHER" id="PTHR31061">
    <property type="entry name" value="LD22376P"/>
    <property type="match status" value="1"/>
</dbReference>
<feature type="transmembrane region" description="Helical" evidence="1">
    <location>
        <begin position="198"/>
        <end position="219"/>
    </location>
</feature>
<feature type="domain" description="Heparan-alpha-glucosaminide N-acetyltransferase catalytic" evidence="2">
    <location>
        <begin position="7"/>
        <end position="155"/>
    </location>
</feature>
<keyword evidence="4" id="KW-1185">Reference proteome</keyword>
<keyword evidence="1" id="KW-0812">Transmembrane</keyword>
<evidence type="ECO:0000259" key="2">
    <source>
        <dbReference type="Pfam" id="PF07786"/>
    </source>
</evidence>
<dbReference type="InterPro" id="IPR012429">
    <property type="entry name" value="HGSNAT_cat"/>
</dbReference>
<feature type="transmembrane region" description="Helical" evidence="1">
    <location>
        <begin position="140"/>
        <end position="158"/>
    </location>
</feature>
<feature type="transmembrane region" description="Helical" evidence="1">
    <location>
        <begin position="114"/>
        <end position="131"/>
    </location>
</feature>
<name>A0A437MWX4_9SPHI</name>
<protein>
    <submittedName>
        <fullName evidence="3">DUF1624 domain-containing protein</fullName>
    </submittedName>
</protein>
<accession>A0A437MWX4</accession>
<feature type="transmembrane region" description="Helical" evidence="1">
    <location>
        <begin position="51"/>
        <end position="68"/>
    </location>
</feature>
<feature type="transmembrane region" description="Helical" evidence="1">
    <location>
        <begin position="231"/>
        <end position="250"/>
    </location>
</feature>
<keyword evidence="1" id="KW-0472">Membrane</keyword>
<organism evidence="3 4">
    <name type="scientific">Mucilaginibacter limnophilus</name>
    <dbReference type="NCBI Taxonomy" id="1932778"/>
    <lineage>
        <taxon>Bacteria</taxon>
        <taxon>Pseudomonadati</taxon>
        <taxon>Bacteroidota</taxon>
        <taxon>Sphingobacteriia</taxon>
        <taxon>Sphingobacteriales</taxon>
        <taxon>Sphingobacteriaceae</taxon>
        <taxon>Mucilaginibacter</taxon>
    </lineage>
</organism>
<dbReference type="EMBL" id="SACK01000002">
    <property type="protein sequence ID" value="RVU02116.1"/>
    <property type="molecule type" value="Genomic_DNA"/>
</dbReference>
<dbReference type="PANTHER" id="PTHR31061:SF24">
    <property type="entry name" value="LD22376P"/>
    <property type="match status" value="1"/>
</dbReference>
<gene>
    <name evidence="3" type="ORF">EOD41_07165</name>
</gene>
<dbReference type="Proteomes" id="UP000282759">
    <property type="component" value="Unassembled WGS sequence"/>
</dbReference>
<proteinExistence type="predicted"/>
<evidence type="ECO:0000256" key="1">
    <source>
        <dbReference type="SAM" id="Phobius"/>
    </source>
</evidence>
<feature type="transmembrane region" description="Helical" evidence="1">
    <location>
        <begin position="89"/>
        <end position="108"/>
    </location>
</feature>